<reference evidence="1" key="1">
    <citation type="submission" date="2023-04" db="EMBL/GenBank/DDBJ databases">
        <title>Draft Genome sequencing of Naganishia species isolated from polar environments using Oxford Nanopore Technology.</title>
        <authorList>
            <person name="Leo P."/>
            <person name="Venkateswaran K."/>
        </authorList>
    </citation>
    <scope>NUCLEOTIDE SEQUENCE</scope>
    <source>
        <strain evidence="1">DBVPG 5303</strain>
    </source>
</reference>
<comment type="caution">
    <text evidence="1">The sequence shown here is derived from an EMBL/GenBank/DDBJ whole genome shotgun (WGS) entry which is preliminary data.</text>
</comment>
<organism evidence="1 2">
    <name type="scientific">Naganishia onofrii</name>
    <dbReference type="NCBI Taxonomy" id="1851511"/>
    <lineage>
        <taxon>Eukaryota</taxon>
        <taxon>Fungi</taxon>
        <taxon>Dikarya</taxon>
        <taxon>Basidiomycota</taxon>
        <taxon>Agaricomycotina</taxon>
        <taxon>Tremellomycetes</taxon>
        <taxon>Filobasidiales</taxon>
        <taxon>Filobasidiaceae</taxon>
        <taxon>Naganishia</taxon>
    </lineage>
</organism>
<gene>
    <name evidence="1" type="ORF">QFC24_004133</name>
</gene>
<sequence length="562" mass="62913">MRIAIVGSGVAGLAATWALNEHSDHLVNLYESADYVGGHAHTVEFKREGKEPCDVDSGFIVFNPPTYPNFLAFLKHKGVKFIPTTMTFAVTRDLGDFEWAGEGLAGVFCQARNLFNPRMYRMLLDVFRFNLFGLDLVTDASAQGKPADPTSGGSHPTSQKTEQTKKMDVKEAAHSEISIGEYLEKEGYGEGFKEDYLLVRLFTSGFMPASNWSTPADKCALDFPARTLVRFFHNHHLMQVEGRPKWLTIKGGSKHYVNAIIDKLPAENLHLNTKIVGITPHETHVTLTEDNGTRHEYDYVILATHSDTALEMLRNGGGASKEEEEILGKFEWNKNEAVVHWDEKLMPIRRKAWSAWNVLTSSKNPSKAPTTAASDVNTVSLTYNMNALQHLSEKKHGPVLVTLNPPFEVDKDKEVGRYKYEHPIYSLASVKAQSQLPSIQNVRRVTFAGAWTNYGFHEDGFASGLKIAAEIFGATPPFPIRPASRDIQKEPIARAVVVRVEAIRQWIESSGLWAMLVWLVVLFFQMLEQVLSAGGMDKWAHEVKEVRGFWQEAGVPAKRKTQ</sequence>
<name>A0ACC2XGZ5_9TREE</name>
<dbReference type="EMBL" id="JASBWV010000014">
    <property type="protein sequence ID" value="KAJ9122704.1"/>
    <property type="molecule type" value="Genomic_DNA"/>
</dbReference>
<accession>A0ACC2XGZ5</accession>
<protein>
    <submittedName>
        <fullName evidence="1">Uncharacterized protein</fullName>
    </submittedName>
</protein>
<evidence type="ECO:0000313" key="1">
    <source>
        <dbReference type="EMBL" id="KAJ9122704.1"/>
    </source>
</evidence>
<keyword evidence="2" id="KW-1185">Reference proteome</keyword>
<proteinExistence type="predicted"/>
<evidence type="ECO:0000313" key="2">
    <source>
        <dbReference type="Proteomes" id="UP001234202"/>
    </source>
</evidence>
<dbReference type="Proteomes" id="UP001234202">
    <property type="component" value="Unassembled WGS sequence"/>
</dbReference>